<reference evidence="8" key="1">
    <citation type="submission" date="2016-10" db="EMBL/GenBank/DDBJ databases">
        <authorList>
            <person name="Varghese N."/>
            <person name="Submissions S."/>
        </authorList>
    </citation>
    <scope>NUCLEOTIDE SEQUENCE [LARGE SCALE GENOMIC DNA]</scope>
    <source>
        <strain evidence="8">DSM 44209</strain>
    </source>
</reference>
<keyword evidence="4" id="KW-0346">Stress response</keyword>
<keyword evidence="2" id="KW-0547">Nucleotide-binding</keyword>
<dbReference type="InterPro" id="IPR043129">
    <property type="entry name" value="ATPase_NBD"/>
</dbReference>
<evidence type="ECO:0000256" key="2">
    <source>
        <dbReference type="ARBA" id="ARBA00022741"/>
    </source>
</evidence>
<evidence type="ECO:0000313" key="8">
    <source>
        <dbReference type="Proteomes" id="UP000198507"/>
    </source>
</evidence>
<dbReference type="InterPro" id="IPR011964">
    <property type="entry name" value="YVTN_b-propeller_repeat"/>
</dbReference>
<dbReference type="Gene3D" id="3.90.640.10">
    <property type="entry name" value="Actin, Chain A, domain 4"/>
    <property type="match status" value="1"/>
</dbReference>
<feature type="compositionally biased region" description="Low complexity" evidence="6">
    <location>
        <begin position="461"/>
        <end position="471"/>
    </location>
</feature>
<dbReference type="SUPFAM" id="SSF53067">
    <property type="entry name" value="Actin-like ATPase domain"/>
    <property type="match status" value="2"/>
</dbReference>
<evidence type="ECO:0000313" key="7">
    <source>
        <dbReference type="EMBL" id="SES79240.1"/>
    </source>
</evidence>
<evidence type="ECO:0000256" key="1">
    <source>
        <dbReference type="ARBA" id="ARBA00007381"/>
    </source>
</evidence>
<evidence type="ECO:0000256" key="4">
    <source>
        <dbReference type="ARBA" id="ARBA00023016"/>
    </source>
</evidence>
<feature type="compositionally biased region" description="Low complexity" evidence="6">
    <location>
        <begin position="360"/>
        <end position="379"/>
    </location>
</feature>
<dbReference type="RefSeq" id="WP_091438589.1">
    <property type="nucleotide sequence ID" value="NZ_FOIE01000001.1"/>
</dbReference>
<dbReference type="Pfam" id="PF00012">
    <property type="entry name" value="HSP70"/>
    <property type="match status" value="1"/>
</dbReference>
<dbReference type="AlphaFoldDB" id="A0A1H9ZEH4"/>
<sequence>MSYHLGVDLGTTFVAAAVAHDSSLEMAALGDRSTVMPAAVYLRDDGVLVTGDAAARRSVSHPDRVATEIKRRLGDPTPLLLGGTSHAVTDLLGALLQEVLARVSAERGGPAEEIVLTHPANWGPFRRELFEEVPRFAGLSTALTVSEPEAAAAYYATTRRLTEGDVIAVYDLGGGTFDATVLQRTAEGIEILGSPEGIERLGGADFDEAVLAHVNHATGGALSELDLGDTQTVVALARLRQDCVLAKEALSLDSEATIPVFLPGRHLDVRITRAEFEDMIRAPVESTIGTLTRALRTADVTPDRLSAVLLVGGSSRIPLVGEMISRELGRPTVVDAHPKHSVALGAALLAQVHTGLGAAPAGSAPPAGGHVPPRAEPVAAPVPPPRTVGTAPDAWAGTPVGAPPRRAAGAGRPGAGGAPLPPPTRGHDPAPPGGSGAPPWPANGWPPGPGGPGGAGPPDPGAGEVPDAGPDVSRRRKLLAGAAAVLVVVLGVVLVGWLLRDDAAPAAQETGGGVTAAPEHDHAPGPAPSAVPGRAPSTAVPIPSIGTPIEVGETPGFVAVSPNGRQLYVANRTAGVVTVVDSAVDAVTATIPVPAGPPQFLTFAPDGSRLYVSVYNEERTIAAVAVIDTSDNEVVTTIPVRTRPYLGAVTRDGSRLFVPNHDSGSISVIDTASNTVVEEVQVPPNPHWIEFTPDGSRAYVANHESNVVTQLDPRTLEVVGEVRVETAPHSVAVHPTRPLVANVNYESGSVTMIDTNSNSVVRSIPVGQNPQDITWSADGRFAYVATVTADAVAVVSAESFEVTARLPVGDGPTSVAVLPDGSRAYVSVLNAGVLVPLDLAG</sequence>
<dbReference type="PANTHER" id="PTHR47197">
    <property type="entry name" value="PROTEIN NIRF"/>
    <property type="match status" value="1"/>
</dbReference>
<dbReference type="EMBL" id="FOIE01000001">
    <property type="protein sequence ID" value="SES79240.1"/>
    <property type="molecule type" value="Genomic_DNA"/>
</dbReference>
<dbReference type="InterPro" id="IPR019405">
    <property type="entry name" value="Lactonase_7-beta_prop"/>
</dbReference>
<dbReference type="InterPro" id="IPR013126">
    <property type="entry name" value="Hsp_70_fam"/>
</dbReference>
<feature type="region of interest" description="Disordered" evidence="6">
    <location>
        <begin position="508"/>
        <end position="544"/>
    </location>
</feature>
<dbReference type="InterPro" id="IPR015943">
    <property type="entry name" value="WD40/YVTN_repeat-like_dom_sf"/>
</dbReference>
<dbReference type="SUPFAM" id="SSF50969">
    <property type="entry name" value="YVTN repeat-like/Quinoprotein amine dehydrogenase"/>
    <property type="match status" value="1"/>
</dbReference>
<evidence type="ECO:0000256" key="6">
    <source>
        <dbReference type="SAM" id="MobiDB-lite"/>
    </source>
</evidence>
<dbReference type="GO" id="GO:0005524">
    <property type="term" value="F:ATP binding"/>
    <property type="evidence" value="ECO:0007669"/>
    <property type="project" value="UniProtKB-KW"/>
</dbReference>
<dbReference type="InterPro" id="IPR051200">
    <property type="entry name" value="Host-pathogen_enzymatic-act"/>
</dbReference>
<dbReference type="NCBIfam" id="TIGR02276">
    <property type="entry name" value="beta_rpt_yvtn"/>
    <property type="match status" value="3"/>
</dbReference>
<keyword evidence="5" id="KW-0143">Chaperone</keyword>
<dbReference type="OrthoDB" id="9766019at2"/>
<dbReference type="PRINTS" id="PR00301">
    <property type="entry name" value="HEATSHOCK70"/>
</dbReference>
<organism evidence="7 8">
    <name type="scientific">Geodermatophilus poikilotrophus</name>
    <dbReference type="NCBI Taxonomy" id="1333667"/>
    <lineage>
        <taxon>Bacteria</taxon>
        <taxon>Bacillati</taxon>
        <taxon>Actinomycetota</taxon>
        <taxon>Actinomycetes</taxon>
        <taxon>Geodermatophilales</taxon>
        <taxon>Geodermatophilaceae</taxon>
        <taxon>Geodermatophilus</taxon>
    </lineage>
</organism>
<gene>
    <name evidence="7" type="ORF">SAMN04488546_0522</name>
</gene>
<dbReference type="InterPro" id="IPR018181">
    <property type="entry name" value="Heat_shock_70_CS"/>
</dbReference>
<dbReference type="PROSITE" id="PS01036">
    <property type="entry name" value="HSP70_3"/>
    <property type="match status" value="1"/>
</dbReference>
<dbReference type="PROSITE" id="PS00329">
    <property type="entry name" value="HSP70_2"/>
    <property type="match status" value="1"/>
</dbReference>
<accession>A0A1H9ZEH4</accession>
<dbReference type="PANTHER" id="PTHR47197:SF3">
    <property type="entry name" value="DIHYDRO-HEME D1 DEHYDROGENASE"/>
    <property type="match status" value="1"/>
</dbReference>
<dbReference type="GO" id="GO:0140662">
    <property type="term" value="F:ATP-dependent protein folding chaperone"/>
    <property type="evidence" value="ECO:0007669"/>
    <property type="project" value="InterPro"/>
</dbReference>
<dbReference type="Proteomes" id="UP000198507">
    <property type="component" value="Unassembled WGS sequence"/>
</dbReference>
<dbReference type="Gene3D" id="3.30.420.40">
    <property type="match status" value="2"/>
</dbReference>
<name>A0A1H9ZEH4_9ACTN</name>
<feature type="region of interest" description="Disordered" evidence="6">
    <location>
        <begin position="360"/>
        <end position="471"/>
    </location>
</feature>
<protein>
    <submittedName>
        <fullName evidence="7">40-residue YVTN family beta-propeller repeat-containing protein</fullName>
    </submittedName>
</protein>
<dbReference type="InterPro" id="IPR011044">
    <property type="entry name" value="Quino_amine_DH_bsu"/>
</dbReference>
<evidence type="ECO:0000256" key="3">
    <source>
        <dbReference type="ARBA" id="ARBA00022840"/>
    </source>
</evidence>
<keyword evidence="8" id="KW-1185">Reference proteome</keyword>
<comment type="similarity">
    <text evidence="1">Belongs to the heat shock protein 70 family.</text>
</comment>
<keyword evidence="3" id="KW-0067">ATP-binding</keyword>
<proteinExistence type="inferred from homology"/>
<dbReference type="Gene3D" id="2.130.10.10">
    <property type="entry name" value="YVTN repeat-like/Quinoprotein amine dehydrogenase"/>
    <property type="match status" value="2"/>
</dbReference>
<feature type="compositionally biased region" description="Low complexity" evidence="6">
    <location>
        <begin position="387"/>
        <end position="410"/>
    </location>
</feature>
<dbReference type="Pfam" id="PF10282">
    <property type="entry name" value="Lactonase"/>
    <property type="match status" value="1"/>
</dbReference>
<evidence type="ECO:0000256" key="5">
    <source>
        <dbReference type="ARBA" id="ARBA00023186"/>
    </source>
</evidence>
<feature type="compositionally biased region" description="Pro residues" evidence="6">
    <location>
        <begin position="419"/>
        <end position="460"/>
    </location>
</feature>